<dbReference type="EMBL" id="ASPP01003157">
    <property type="protein sequence ID" value="ETO33756.1"/>
    <property type="molecule type" value="Genomic_DNA"/>
</dbReference>
<keyword evidence="4" id="KW-1185">Reference proteome</keyword>
<dbReference type="Proteomes" id="UP000023152">
    <property type="component" value="Unassembled WGS sequence"/>
</dbReference>
<dbReference type="InterPro" id="IPR013761">
    <property type="entry name" value="SAM/pointed_sf"/>
</dbReference>
<keyword evidence="1" id="KW-0175">Coiled coil</keyword>
<evidence type="ECO:0000256" key="2">
    <source>
        <dbReference type="SAM" id="MobiDB-lite"/>
    </source>
</evidence>
<evidence type="ECO:0000313" key="4">
    <source>
        <dbReference type="Proteomes" id="UP000023152"/>
    </source>
</evidence>
<reference evidence="3 4" key="1">
    <citation type="journal article" date="2013" name="Curr. Biol.">
        <title>The Genome of the Foraminiferan Reticulomyxa filosa.</title>
        <authorList>
            <person name="Glockner G."/>
            <person name="Hulsmann N."/>
            <person name="Schleicher M."/>
            <person name="Noegel A.A."/>
            <person name="Eichinger L."/>
            <person name="Gallinger C."/>
            <person name="Pawlowski J."/>
            <person name="Sierra R."/>
            <person name="Euteneuer U."/>
            <person name="Pillet L."/>
            <person name="Moustafa A."/>
            <person name="Platzer M."/>
            <person name="Groth M."/>
            <person name="Szafranski K."/>
            <person name="Schliwa M."/>
        </authorList>
    </citation>
    <scope>NUCLEOTIDE SEQUENCE [LARGE SCALE GENOMIC DNA]</scope>
</reference>
<evidence type="ECO:0008006" key="5">
    <source>
        <dbReference type="Google" id="ProtNLM"/>
    </source>
</evidence>
<protein>
    <recommendedName>
        <fullName evidence="5">SAM domain-containing protein</fullName>
    </recommendedName>
</protein>
<accession>X6P6E7</accession>
<dbReference type="Gene3D" id="1.10.150.50">
    <property type="entry name" value="Transcription Factor, Ets-1"/>
    <property type="match status" value="1"/>
</dbReference>
<feature type="compositionally biased region" description="Polar residues" evidence="2">
    <location>
        <begin position="121"/>
        <end position="134"/>
    </location>
</feature>
<feature type="coiled-coil region" evidence="1">
    <location>
        <begin position="146"/>
        <end position="187"/>
    </location>
</feature>
<feature type="compositionally biased region" description="Low complexity" evidence="2">
    <location>
        <begin position="80"/>
        <end position="94"/>
    </location>
</feature>
<name>X6P6E7_RETFI</name>
<comment type="caution">
    <text evidence="3">The sequence shown here is derived from an EMBL/GenBank/DDBJ whole genome shotgun (WGS) entry which is preliminary data.</text>
</comment>
<evidence type="ECO:0000256" key="1">
    <source>
        <dbReference type="SAM" id="Coils"/>
    </source>
</evidence>
<proteinExistence type="predicted"/>
<feature type="region of interest" description="Disordered" evidence="2">
    <location>
        <begin position="74"/>
        <end position="139"/>
    </location>
</feature>
<evidence type="ECO:0000313" key="3">
    <source>
        <dbReference type="EMBL" id="ETO33756.1"/>
    </source>
</evidence>
<organism evidence="3 4">
    <name type="scientific">Reticulomyxa filosa</name>
    <dbReference type="NCBI Taxonomy" id="46433"/>
    <lineage>
        <taxon>Eukaryota</taxon>
        <taxon>Sar</taxon>
        <taxon>Rhizaria</taxon>
        <taxon>Retaria</taxon>
        <taxon>Foraminifera</taxon>
        <taxon>Monothalamids</taxon>
        <taxon>Reticulomyxidae</taxon>
        <taxon>Reticulomyxa</taxon>
    </lineage>
</organism>
<sequence>MALRSHKTQELKDWLEANKFGQFFEKICESGVETLDDLRELQTESDVMELAGPNGINMGVVFRRKFVRAVLSLSQSKSGQTSATSQDAPATTQPTPSPSNKTKPEPAANNPPKTADPEPATISSPKESSTQQSKGKGLTAPEQQALNELVSTIKEHTQQLRTSRDDLTNVKKQADDSRKELTELFDKAMGVLVMRKKHLENALNLAETETTQNLKQRVVDLQASAKNLLKVTALVF</sequence>
<dbReference type="AlphaFoldDB" id="X6P6E7"/>
<gene>
    <name evidence="3" type="ORF">RFI_03346</name>
</gene>